<comment type="subcellular location">
    <subcellularLocation>
        <location evidence="1 7">Bacterial flagellum</location>
    </subcellularLocation>
    <subcellularLocation>
        <location evidence="2 7">Secreted</location>
    </subcellularLocation>
</comment>
<dbReference type="InterPro" id="IPR002371">
    <property type="entry name" value="FlgK"/>
</dbReference>
<evidence type="ECO:0000259" key="8">
    <source>
        <dbReference type="Pfam" id="PF06429"/>
    </source>
</evidence>
<dbReference type="Pfam" id="PF22638">
    <property type="entry name" value="FlgK_D1"/>
    <property type="match status" value="1"/>
</dbReference>
<evidence type="ECO:0000256" key="5">
    <source>
        <dbReference type="ARBA" id="ARBA00022525"/>
    </source>
</evidence>
<evidence type="ECO:0000256" key="6">
    <source>
        <dbReference type="ARBA" id="ARBA00023143"/>
    </source>
</evidence>
<evidence type="ECO:0000256" key="7">
    <source>
        <dbReference type="RuleBase" id="RU362065"/>
    </source>
</evidence>
<dbReference type="InterPro" id="IPR053927">
    <property type="entry name" value="FlgK_helical"/>
</dbReference>
<keyword evidence="5 7" id="KW-0964">Secreted</keyword>
<proteinExistence type="inferred from homology"/>
<feature type="domain" description="Flagellar basal-body/hook protein C-terminal" evidence="8">
    <location>
        <begin position="519"/>
        <end position="560"/>
    </location>
</feature>
<dbReference type="Pfam" id="PF06429">
    <property type="entry name" value="Flg_bbr_C"/>
    <property type="match status" value="1"/>
</dbReference>
<protein>
    <recommendedName>
        <fullName evidence="4 7">Flagellar hook-associated protein 1</fullName>
        <shortName evidence="7">HAP1</shortName>
    </recommendedName>
</protein>
<dbReference type="GO" id="GO:0005576">
    <property type="term" value="C:extracellular region"/>
    <property type="evidence" value="ECO:0007669"/>
    <property type="project" value="UniProtKB-SubCell"/>
</dbReference>
<sequence length="565" mass="63206">MSSFFGINIATQGLYTAKTSLNVTTHNIANAQTPGYSRQVAEQQALRALPAYGKGMLGTGSGITNVTQIRNLYYDTKYWNVSKYFGEYEVKSMNLAQLEAVFNEPSDSGFNVVLNEFFESAQTLSTNPNEEAYRAAFRDSAVSLTTLFNNMDEQLRNQQRDLNFGVKTKVEEINYIADKISSLNKQIATIELHGTQANDLRDERALLVDDLSKIINVTVKEEEVGNNVNRYFVSINGQVLVDGDATNKLEVRPREHLENPEDEMDLYDIYWSTGRKFNTTDPNLSGELKGYLDLRDGNNGENFTGTIQAVESDNITVSEINRNDLPNAGRVLIGNQYVEYSGYDYDEGNETITFDLVNADSVPGDAVDQSIRIGNAMNYKGVPYYMAQLNKFVRTFSNAVNDLHQQGNDSADIPLFSYNGYESGDLLDYVNMTAGNFNVDQRILDDLANIATAYDTSQGVENNELILELLDLKHDIDMFDKGKPESFMQALISELGIDARQANSFKEGQTNMMLSIENQRLSYSGVDINEETTNLLRFQQAYNLAAKAISVMDEIYNVTINSMGV</sequence>
<evidence type="ECO:0000256" key="3">
    <source>
        <dbReference type="ARBA" id="ARBA00009677"/>
    </source>
</evidence>
<keyword evidence="10" id="KW-0969">Cilium</keyword>
<dbReference type="EMBL" id="SMGQ01000012">
    <property type="protein sequence ID" value="TCK93379.1"/>
    <property type="molecule type" value="Genomic_DNA"/>
</dbReference>
<dbReference type="PANTHER" id="PTHR30033">
    <property type="entry name" value="FLAGELLAR HOOK-ASSOCIATED PROTEIN 1"/>
    <property type="match status" value="1"/>
</dbReference>
<dbReference type="GO" id="GO:0044780">
    <property type="term" value="P:bacterial-type flagellum assembly"/>
    <property type="evidence" value="ECO:0007669"/>
    <property type="project" value="InterPro"/>
</dbReference>
<dbReference type="GO" id="GO:0009424">
    <property type="term" value="C:bacterial-type flagellum hook"/>
    <property type="evidence" value="ECO:0007669"/>
    <property type="project" value="UniProtKB-UniRule"/>
</dbReference>
<dbReference type="PANTHER" id="PTHR30033:SF1">
    <property type="entry name" value="FLAGELLAR HOOK-ASSOCIATED PROTEIN 1"/>
    <property type="match status" value="1"/>
</dbReference>
<dbReference type="SUPFAM" id="SSF64518">
    <property type="entry name" value="Phase 1 flagellin"/>
    <property type="match status" value="1"/>
</dbReference>
<evidence type="ECO:0000259" key="9">
    <source>
        <dbReference type="Pfam" id="PF22638"/>
    </source>
</evidence>
<comment type="similarity">
    <text evidence="3 7">Belongs to the flagella basal body rod proteins family.</text>
</comment>
<dbReference type="Proteomes" id="UP000294545">
    <property type="component" value="Unassembled WGS sequence"/>
</dbReference>
<evidence type="ECO:0000313" key="10">
    <source>
        <dbReference type="EMBL" id="TCK93379.1"/>
    </source>
</evidence>
<dbReference type="OrthoDB" id="9802553at2"/>
<reference evidence="10 11" key="1">
    <citation type="submission" date="2019-03" db="EMBL/GenBank/DDBJ databases">
        <title>Genomic Encyclopedia of Type Strains, Phase IV (KMG-IV): sequencing the most valuable type-strain genomes for metagenomic binning, comparative biology and taxonomic classification.</title>
        <authorList>
            <person name="Goeker M."/>
        </authorList>
    </citation>
    <scope>NUCLEOTIDE SEQUENCE [LARGE SCALE GENOMIC DNA]</scope>
    <source>
        <strain evidence="10 11">DSM 24176</strain>
    </source>
</reference>
<evidence type="ECO:0000256" key="4">
    <source>
        <dbReference type="ARBA" id="ARBA00016244"/>
    </source>
</evidence>
<feature type="domain" description="Flagellar hook-associated protein FlgK helical" evidence="9">
    <location>
        <begin position="95"/>
        <end position="297"/>
    </location>
</feature>
<evidence type="ECO:0000256" key="1">
    <source>
        <dbReference type="ARBA" id="ARBA00004365"/>
    </source>
</evidence>
<dbReference type="AlphaFoldDB" id="A0A4R1MS29"/>
<evidence type="ECO:0000313" key="11">
    <source>
        <dbReference type="Proteomes" id="UP000294545"/>
    </source>
</evidence>
<dbReference type="NCBIfam" id="TIGR02492">
    <property type="entry name" value="flgK_ends"/>
    <property type="match status" value="1"/>
</dbReference>
<accession>A0A4R1MS29</accession>
<dbReference type="GO" id="GO:0005198">
    <property type="term" value="F:structural molecule activity"/>
    <property type="evidence" value="ECO:0007669"/>
    <property type="project" value="UniProtKB-UniRule"/>
</dbReference>
<comment type="caution">
    <text evidence="10">The sequence shown here is derived from an EMBL/GenBank/DDBJ whole genome shotgun (WGS) entry which is preliminary data.</text>
</comment>
<dbReference type="PRINTS" id="PR01005">
    <property type="entry name" value="FLGHOOKAP1"/>
</dbReference>
<dbReference type="InterPro" id="IPR010930">
    <property type="entry name" value="Flg_bb/hook_C_dom"/>
</dbReference>
<gene>
    <name evidence="7" type="primary">flgK</name>
    <name evidence="10" type="ORF">EDC19_1572</name>
</gene>
<keyword evidence="10" id="KW-0966">Cell projection</keyword>
<evidence type="ECO:0000256" key="2">
    <source>
        <dbReference type="ARBA" id="ARBA00004613"/>
    </source>
</evidence>
<keyword evidence="10" id="KW-0282">Flagellum</keyword>
<keyword evidence="11" id="KW-1185">Reference proteome</keyword>
<organism evidence="10 11">
    <name type="scientific">Natranaerovirga hydrolytica</name>
    <dbReference type="NCBI Taxonomy" id="680378"/>
    <lineage>
        <taxon>Bacteria</taxon>
        <taxon>Bacillati</taxon>
        <taxon>Bacillota</taxon>
        <taxon>Clostridia</taxon>
        <taxon>Lachnospirales</taxon>
        <taxon>Natranaerovirgaceae</taxon>
        <taxon>Natranaerovirga</taxon>
    </lineage>
</organism>
<name>A0A4R1MS29_9FIRM</name>
<dbReference type="RefSeq" id="WP_132282285.1">
    <property type="nucleotide sequence ID" value="NZ_SMGQ01000012.1"/>
</dbReference>
<keyword evidence="6 7" id="KW-0975">Bacterial flagellum</keyword>